<feature type="compositionally biased region" description="Low complexity" evidence="1">
    <location>
        <begin position="999"/>
        <end position="1017"/>
    </location>
</feature>
<proteinExistence type="predicted"/>
<feature type="compositionally biased region" description="Polar residues" evidence="1">
    <location>
        <begin position="727"/>
        <end position="739"/>
    </location>
</feature>
<organism evidence="2 3">
    <name type="scientific">Branchiostoma lanceolatum</name>
    <name type="common">Common lancelet</name>
    <name type="synonym">Amphioxus lanceolatum</name>
    <dbReference type="NCBI Taxonomy" id="7740"/>
    <lineage>
        <taxon>Eukaryota</taxon>
        <taxon>Metazoa</taxon>
        <taxon>Chordata</taxon>
        <taxon>Cephalochordata</taxon>
        <taxon>Leptocardii</taxon>
        <taxon>Amphioxiformes</taxon>
        <taxon>Branchiostomatidae</taxon>
        <taxon>Branchiostoma</taxon>
    </lineage>
</organism>
<evidence type="ECO:0000256" key="1">
    <source>
        <dbReference type="SAM" id="MobiDB-lite"/>
    </source>
</evidence>
<feature type="region of interest" description="Disordered" evidence="1">
    <location>
        <begin position="999"/>
        <end position="1027"/>
    </location>
</feature>
<dbReference type="PANTHER" id="PTHR31294:SF8">
    <property type="entry name" value="KERATIN-ASSOCIATED PROTEIN 21-1-RELATED"/>
    <property type="match status" value="1"/>
</dbReference>
<feature type="compositionally biased region" description="Basic and acidic residues" evidence="1">
    <location>
        <begin position="180"/>
        <end position="193"/>
    </location>
</feature>
<feature type="region of interest" description="Disordered" evidence="1">
    <location>
        <begin position="354"/>
        <end position="425"/>
    </location>
</feature>
<feature type="region of interest" description="Disordered" evidence="1">
    <location>
        <begin position="1"/>
        <end position="35"/>
    </location>
</feature>
<evidence type="ECO:0000313" key="2">
    <source>
        <dbReference type="EMBL" id="CAH1272167.1"/>
    </source>
</evidence>
<keyword evidence="3" id="KW-1185">Reference proteome</keyword>
<sequence length="1058" mass="117863">MSDVGDTILFISEEDDYSPKAEAQDSDNEDSGTQTLYTVDDIEEGLRQFERERHGEVTDQPKFPGSKGVEPISILEMVTKDAPADEKLGAPPNDTDRLYTIEDILEALETEDGHVSLKDKQEKKINLRTEESKKTVKAMRDGCRKRMKEEDRRIRKRTWRKYSLDSLDSDKMLAGLSGEKQELEKQDDKEKVSDWLPQLGGDKQEQMTESDDKKVNPVSIAERNDDRNAFLSCMIVNKAAASPVHDHESMGDVSKALSINATHSTLDDKVSVALSSQDVAIGDGFERESSTSEVFLTEKKVVIPGETAVTTSRFLCPLTEKTLRMVVQQRSHSTGCGITDVTSEDSHRYVRQAHSEYPEKKTKRAHGNGISPSTPACKLAGTSSESSNVRLTTDGVPCNDKRVTESDSHNHLTSEENDRFGHEQTTGKVNLNARGKIRRLFSGFRRIYQKQAAKSRMSAGRGKEGVNEDWTSVCCAYGLNKDTIKVLERGDCKSPILALTEDDLKTLPIPAGQRRLLNNMLEDMKTTLELTARHDNKKLAAEFRRAFPSDRYTVEAHCLEEEGSSEVLEAVTVSTADNQQDEVLIYCKPYIASLKTGTLEFDKDGDQLFDFVGEAMEMMDGDNYKGALLLLPEKTFLPRQLAEMLQQKGDIFTLRHTDRFVSDVREDVNKLLKDGEDEDEEEEEEHDKPEKNTPSGQAYLLEVSPGELVLITGDEDRREHDKVEPRTPQTKSGKSSVRSKVNRKLYPDLPESPDTRSMTTVSETIPKKKDGTHDVRSKTDKVAYDKDQTPTKSRCQCVPPASRHSKKDQTPTDGKANETTASKMSSSTATTALVSSAVHVKKDGTPDMRFRENKIAAGLHGVKLDGSPDMRFKENKQNYDASRSASFLDDTTPITTASALFQRDDWVDETASCSGFGVIEDDDGYSESFTSSFRGTYAAGPLKKDGTPDMRYKANKIAAGLYGLKMDGTPDMRFKENKTTYGSSSYEYSPGYSSGYSSGYSPSYSSGYSSSYSPSYSAGPLKKDGTPDMRYKANKIACGMYGYKKDGTPDRRFKANRR</sequence>
<feature type="compositionally biased region" description="Basic and acidic residues" evidence="1">
    <location>
        <begin position="714"/>
        <end position="725"/>
    </location>
</feature>
<dbReference type="Proteomes" id="UP000838412">
    <property type="component" value="Chromosome 8"/>
</dbReference>
<feature type="region of interest" description="Disordered" evidence="1">
    <location>
        <begin position="673"/>
        <end position="698"/>
    </location>
</feature>
<name>A0A8K0F2B2_BRALA</name>
<feature type="compositionally biased region" description="Basic and acidic residues" evidence="1">
    <location>
        <begin position="765"/>
        <end position="789"/>
    </location>
</feature>
<protein>
    <submittedName>
        <fullName evidence="2">Hypp4781 protein</fullName>
    </submittedName>
</protein>
<feature type="compositionally biased region" description="Polar residues" evidence="1">
    <location>
        <begin position="381"/>
        <end position="391"/>
    </location>
</feature>
<feature type="compositionally biased region" description="Basic and acidic residues" evidence="1">
    <location>
        <begin position="202"/>
        <end position="214"/>
    </location>
</feature>
<dbReference type="PANTHER" id="PTHR31294">
    <property type="match status" value="1"/>
</dbReference>
<dbReference type="OrthoDB" id="5971103at2759"/>
<feature type="compositionally biased region" description="Basic and acidic residues" evidence="1">
    <location>
        <begin position="399"/>
        <end position="422"/>
    </location>
</feature>
<dbReference type="AlphaFoldDB" id="A0A8K0F2B2"/>
<feature type="compositionally biased region" description="Low complexity" evidence="1">
    <location>
        <begin position="819"/>
        <end position="829"/>
    </location>
</feature>
<dbReference type="EMBL" id="OV696693">
    <property type="protein sequence ID" value="CAH1272167.1"/>
    <property type="molecule type" value="Genomic_DNA"/>
</dbReference>
<accession>A0A8K0F2B2</accession>
<gene>
    <name evidence="2" type="primary">Hypp4781</name>
    <name evidence="2" type="ORF">BLAG_LOCUS23885</name>
</gene>
<feature type="compositionally biased region" description="Acidic residues" evidence="1">
    <location>
        <begin position="675"/>
        <end position="685"/>
    </location>
</feature>
<feature type="region of interest" description="Disordered" evidence="1">
    <location>
        <begin position="712"/>
        <end position="829"/>
    </location>
</feature>
<evidence type="ECO:0000313" key="3">
    <source>
        <dbReference type="Proteomes" id="UP000838412"/>
    </source>
</evidence>
<feature type="region of interest" description="Disordered" evidence="1">
    <location>
        <begin position="180"/>
        <end position="214"/>
    </location>
</feature>
<reference evidence="2" key="1">
    <citation type="submission" date="2022-01" db="EMBL/GenBank/DDBJ databases">
        <authorList>
            <person name="Braso-Vives M."/>
        </authorList>
    </citation>
    <scope>NUCLEOTIDE SEQUENCE</scope>
</reference>